<protein>
    <submittedName>
        <fullName evidence="2">WD40-like Beta Propeller Repeat</fullName>
    </submittedName>
</protein>
<reference evidence="3" key="1">
    <citation type="submission" date="2016-10" db="EMBL/GenBank/DDBJ databases">
        <authorList>
            <person name="Varghese N."/>
            <person name="Submissions S."/>
        </authorList>
    </citation>
    <scope>NUCLEOTIDE SEQUENCE [LARGE SCALE GENOMIC DNA]</scope>
    <source>
        <strain evidence="3">DSM 26471</strain>
    </source>
</reference>
<dbReference type="RefSeq" id="WP_090061922.1">
    <property type="nucleotide sequence ID" value="NZ_FORH01000007.1"/>
</dbReference>
<dbReference type="InterPro" id="IPR015943">
    <property type="entry name" value="WD40/YVTN_repeat-like_dom_sf"/>
</dbReference>
<dbReference type="Proteomes" id="UP000199630">
    <property type="component" value="Unassembled WGS sequence"/>
</dbReference>
<sequence length="378" mass="39839">MTQHLSPPSLSLFDLIARSWQLGTEVRDLQFNVIGSSVAVTLGDGTLAFLPLRDAEDPDMRTRIEADTGRMTIRPREKPLPLPVRSDGPVADAGLGMCRVAQQGFVFVHHDGQEIWRATAKGQCLRVAKAGVAPVTALAALPNKEGLLVARDARLEVVAPEDGSTLLTSDLSHDIRLIAPAPRAGRIACWGPGQVTLLTTNGLTPIAEIAVDGEPTSLRWSPDGRWLVGGCRDKALLLVDVETGQADRIVDFPAPVAAVGFSDKAGAMIASGAFRIVGWHLPDLPFGDHEGGPVETGKPGLTVVETVAAHPTRDLCAAGYANGLVTLCQIGQREEMMLREGGGAPVTALAWSPDGKHLAIGAAGGEASIVTFPKTMFK</sequence>
<dbReference type="PANTHER" id="PTHR19879">
    <property type="entry name" value="TRANSCRIPTION INITIATION FACTOR TFIID"/>
    <property type="match status" value="1"/>
</dbReference>
<name>A0A1I3VL85_9RHOB</name>
<dbReference type="Pfam" id="PF00400">
    <property type="entry name" value="WD40"/>
    <property type="match status" value="1"/>
</dbReference>
<evidence type="ECO:0000313" key="2">
    <source>
        <dbReference type="EMBL" id="SFJ96005.1"/>
    </source>
</evidence>
<dbReference type="InterPro" id="IPR024977">
    <property type="entry name" value="Apc4-like_WD40_dom"/>
</dbReference>
<dbReference type="Gene3D" id="2.130.10.10">
    <property type="entry name" value="YVTN repeat-like/Quinoprotein amine dehydrogenase"/>
    <property type="match status" value="2"/>
</dbReference>
<dbReference type="STRING" id="588602.SAMN04487991_3425"/>
<keyword evidence="3" id="KW-1185">Reference proteome</keyword>
<proteinExistence type="predicted"/>
<dbReference type="EMBL" id="FORH01000007">
    <property type="protein sequence ID" value="SFJ96005.1"/>
    <property type="molecule type" value="Genomic_DNA"/>
</dbReference>
<accession>A0A1I3VL85</accession>
<dbReference type="Pfam" id="PF12894">
    <property type="entry name" value="ANAPC4_WD40"/>
    <property type="match status" value="1"/>
</dbReference>
<dbReference type="SUPFAM" id="SSF50998">
    <property type="entry name" value="Quinoprotein alcohol dehydrogenase-like"/>
    <property type="match status" value="1"/>
</dbReference>
<dbReference type="InterPro" id="IPR011047">
    <property type="entry name" value="Quinoprotein_ADH-like_sf"/>
</dbReference>
<feature type="domain" description="Anaphase-promoting complex subunit 4-like WD40" evidence="1">
    <location>
        <begin position="311"/>
        <end position="371"/>
    </location>
</feature>
<dbReference type="InterPro" id="IPR001680">
    <property type="entry name" value="WD40_rpt"/>
</dbReference>
<dbReference type="SMART" id="SM00320">
    <property type="entry name" value="WD40"/>
    <property type="match status" value="3"/>
</dbReference>
<evidence type="ECO:0000259" key="1">
    <source>
        <dbReference type="Pfam" id="PF12894"/>
    </source>
</evidence>
<organism evidence="2 3">
    <name type="scientific">Celeribacter neptunius</name>
    <dbReference type="NCBI Taxonomy" id="588602"/>
    <lineage>
        <taxon>Bacteria</taxon>
        <taxon>Pseudomonadati</taxon>
        <taxon>Pseudomonadota</taxon>
        <taxon>Alphaproteobacteria</taxon>
        <taxon>Rhodobacterales</taxon>
        <taxon>Roseobacteraceae</taxon>
        <taxon>Celeribacter</taxon>
    </lineage>
</organism>
<gene>
    <name evidence="2" type="ORF">SAMN04487991_3425</name>
</gene>
<evidence type="ECO:0000313" key="3">
    <source>
        <dbReference type="Proteomes" id="UP000199630"/>
    </source>
</evidence>
<dbReference type="AlphaFoldDB" id="A0A1I3VL85"/>
<dbReference type="OrthoDB" id="8192299at2"/>
<dbReference type="PANTHER" id="PTHR19879:SF9">
    <property type="entry name" value="TRANSCRIPTION INITIATION FACTOR TFIID SUBUNIT 5"/>
    <property type="match status" value="1"/>
</dbReference>